<keyword evidence="6 13" id="KW-0812">Transmembrane</keyword>
<dbReference type="HOGENOM" id="CLU_028277_5_1_1"/>
<dbReference type="OMA" id="QFNDITD"/>
<feature type="DNA-binding region" description="Homeobox" evidence="12">
    <location>
        <begin position="35"/>
        <end position="78"/>
    </location>
</feature>
<feature type="domain" description="Homeobox" evidence="16">
    <location>
        <begin position="33"/>
        <end position="77"/>
    </location>
</feature>
<evidence type="ECO:0000313" key="19">
    <source>
        <dbReference type="Proteomes" id="UP000002280"/>
    </source>
</evidence>
<feature type="transmembrane region" description="Helical" evidence="15">
    <location>
        <begin position="200"/>
        <end position="220"/>
    </location>
</feature>
<organism evidence="18 19">
    <name type="scientific">Monodelphis domestica</name>
    <name type="common">Gray short-tailed opossum</name>
    <dbReference type="NCBI Taxonomy" id="13616"/>
    <lineage>
        <taxon>Eukaryota</taxon>
        <taxon>Metazoa</taxon>
        <taxon>Chordata</taxon>
        <taxon>Craniata</taxon>
        <taxon>Vertebrata</taxon>
        <taxon>Euteleostomi</taxon>
        <taxon>Mammalia</taxon>
        <taxon>Metatheria</taxon>
        <taxon>Didelphimorphia</taxon>
        <taxon>Didelphidae</taxon>
        <taxon>Monodelphis</taxon>
    </lineage>
</organism>
<dbReference type="GO" id="GO:0046513">
    <property type="term" value="P:ceramide biosynthetic process"/>
    <property type="evidence" value="ECO:0000318"/>
    <property type="project" value="GO_Central"/>
</dbReference>
<feature type="transmembrane region" description="Helical" evidence="15">
    <location>
        <begin position="89"/>
        <end position="108"/>
    </location>
</feature>
<sequence length="321" mass="37969">LSVSSYRAIALPLGRAMGVRDPFRIKATPNPILESFFWNQNRNPKEDELNHLASQCGLSVRQTQYWFRYRRNQERPLISKKFSEACWKFSFYSSTFFGGFFVFYNVSIGSFDPQPLQPTIYLWYLMELSFYFSLIFTLTFDVKRTDYRGQVIHHFVSVTLMSFSYCSNFVYMGALVLLLHDASDIFVESCKMLIYAQWKQAQNIVFILFALVFFVNRLILFPIKAIYTSYLVFLTKNQFFFGYYFANALLIVIECLNIFWSLLLAKAFYKFLSEGQIKNDIRSDIEEQDMNDEKSAVKQQNKERLQFNDITDTRARKPIYH</sequence>
<dbReference type="PROSITE" id="PS50071">
    <property type="entry name" value="HOMEOBOX_2"/>
    <property type="match status" value="1"/>
</dbReference>
<dbReference type="SUPFAM" id="SSF46689">
    <property type="entry name" value="Homeodomain-like"/>
    <property type="match status" value="1"/>
</dbReference>
<feature type="transmembrane region" description="Helical" evidence="15">
    <location>
        <begin position="120"/>
        <end position="140"/>
    </location>
</feature>
<dbReference type="InterPro" id="IPR016439">
    <property type="entry name" value="Lag1/Lac1-like"/>
</dbReference>
<protein>
    <recommendedName>
        <fullName evidence="20">Ceramide synthase 4</fullName>
    </recommendedName>
</protein>
<evidence type="ECO:0000259" key="16">
    <source>
        <dbReference type="PROSITE" id="PS50071"/>
    </source>
</evidence>
<evidence type="ECO:0000256" key="4">
    <source>
        <dbReference type="ARBA" id="ARBA00022516"/>
    </source>
</evidence>
<dbReference type="Ensembl" id="ENSMODT00000040044.2">
    <property type="protein sequence ID" value="ENSMODP00000038444.2"/>
    <property type="gene ID" value="ENSMODG00000025633.2"/>
</dbReference>
<name>F6XWD9_MONDO</name>
<dbReference type="Pfam" id="PF03798">
    <property type="entry name" value="TRAM_LAG1_CLN8"/>
    <property type="match status" value="1"/>
</dbReference>
<comment type="pathway">
    <text evidence="2">Lipid metabolism; sphingolipid metabolism.</text>
</comment>
<evidence type="ECO:0000256" key="10">
    <source>
        <dbReference type="ARBA" id="ARBA00023136"/>
    </source>
</evidence>
<dbReference type="UniPathway" id="UPA00222"/>
<accession>F6XWD9</accession>
<dbReference type="PROSITE" id="PS50922">
    <property type="entry name" value="TLC"/>
    <property type="match status" value="1"/>
</dbReference>
<dbReference type="FunFam" id="1.10.10.60:FF:000020">
    <property type="entry name" value="Ceramide synthase 5"/>
    <property type="match status" value="1"/>
</dbReference>
<evidence type="ECO:0008006" key="20">
    <source>
        <dbReference type="Google" id="ProtNLM"/>
    </source>
</evidence>
<feature type="transmembrane region" description="Helical" evidence="15">
    <location>
        <begin position="241"/>
        <end position="263"/>
    </location>
</feature>
<keyword evidence="12 14" id="KW-0539">Nucleus</keyword>
<dbReference type="InterPro" id="IPR006634">
    <property type="entry name" value="TLC-dom"/>
</dbReference>
<evidence type="ECO:0000256" key="5">
    <source>
        <dbReference type="ARBA" id="ARBA00022679"/>
    </source>
</evidence>
<dbReference type="InterPro" id="IPR001356">
    <property type="entry name" value="HD"/>
</dbReference>
<reference evidence="18 19" key="1">
    <citation type="journal article" date="2007" name="Nature">
        <title>Genome of the marsupial Monodelphis domestica reveals innovation in non-coding sequences.</title>
        <authorList>
            <person name="Mikkelsen T.S."/>
            <person name="Wakefield M.J."/>
            <person name="Aken B."/>
            <person name="Amemiya C.T."/>
            <person name="Chang J.L."/>
            <person name="Duke S."/>
            <person name="Garber M."/>
            <person name="Gentles A.J."/>
            <person name="Goodstadt L."/>
            <person name="Heger A."/>
            <person name="Jurka J."/>
            <person name="Kamal M."/>
            <person name="Mauceli E."/>
            <person name="Searle S.M."/>
            <person name="Sharpe T."/>
            <person name="Baker M.L."/>
            <person name="Batzer M.A."/>
            <person name="Benos P.V."/>
            <person name="Belov K."/>
            <person name="Clamp M."/>
            <person name="Cook A."/>
            <person name="Cuff J."/>
            <person name="Das R."/>
            <person name="Davidow L."/>
            <person name="Deakin J.E."/>
            <person name="Fazzari M.J."/>
            <person name="Glass J.L."/>
            <person name="Grabherr M."/>
            <person name="Greally J.M."/>
            <person name="Gu W."/>
            <person name="Hore T.A."/>
            <person name="Huttley G.A."/>
            <person name="Kleber M."/>
            <person name="Jirtle R.L."/>
            <person name="Koina E."/>
            <person name="Lee J.T."/>
            <person name="Mahony S."/>
            <person name="Marra M.A."/>
            <person name="Miller R.D."/>
            <person name="Nicholls R.D."/>
            <person name="Oda M."/>
            <person name="Papenfuss A.T."/>
            <person name="Parra Z.E."/>
            <person name="Pollock D.D."/>
            <person name="Ray D.A."/>
            <person name="Schein J.E."/>
            <person name="Speed T.P."/>
            <person name="Thompson K."/>
            <person name="VandeBerg J.L."/>
            <person name="Wade C.M."/>
            <person name="Walker J.A."/>
            <person name="Waters P.D."/>
            <person name="Webber C."/>
            <person name="Weidman J.R."/>
            <person name="Xie X."/>
            <person name="Zody M.C."/>
            <person name="Baldwin J."/>
            <person name="Abdouelleil A."/>
            <person name="Abdulkadir J."/>
            <person name="Abebe A."/>
            <person name="Abera B."/>
            <person name="Abreu J."/>
            <person name="Acer S.C."/>
            <person name="Aftuck L."/>
            <person name="Alexander A."/>
            <person name="An P."/>
            <person name="Anderson E."/>
            <person name="Anderson S."/>
            <person name="Arachi H."/>
            <person name="Azer M."/>
            <person name="Bachantsang P."/>
            <person name="Barry A."/>
            <person name="Bayul T."/>
            <person name="Berlin A."/>
            <person name="Bessette D."/>
            <person name="Bloom T."/>
            <person name="Bloom T."/>
            <person name="Boguslavskiy L."/>
            <person name="Bonnet C."/>
            <person name="Boukhgalter B."/>
            <person name="Bourzgui I."/>
            <person name="Brown A."/>
            <person name="Cahill P."/>
            <person name="Channer S."/>
            <person name="Cheshatsang Y."/>
            <person name="Chuda L."/>
            <person name="Citroen M."/>
            <person name="Collymore A."/>
            <person name="Cooke P."/>
            <person name="Costello M."/>
            <person name="D'Aco K."/>
            <person name="Daza R."/>
            <person name="De Haan G."/>
            <person name="DeGray S."/>
            <person name="DeMaso C."/>
            <person name="Dhargay N."/>
            <person name="Dooley K."/>
            <person name="Dooley E."/>
            <person name="Doricent M."/>
            <person name="Dorje P."/>
            <person name="Dorjee K."/>
            <person name="Dupes A."/>
            <person name="Elong R."/>
            <person name="Falk J."/>
            <person name="Farina A."/>
            <person name="Faro S."/>
            <person name="Ferguson D."/>
            <person name="Fisher S."/>
            <person name="Foley C.D."/>
            <person name="Franke A."/>
            <person name="Friedrich D."/>
            <person name="Gadbois L."/>
            <person name="Gearin G."/>
            <person name="Gearin C.R."/>
            <person name="Giannoukos G."/>
            <person name="Goode T."/>
            <person name="Graham J."/>
            <person name="Grandbois E."/>
            <person name="Grewal S."/>
            <person name="Gyaltsen K."/>
            <person name="Hafez N."/>
            <person name="Hagos B."/>
            <person name="Hall J."/>
            <person name="Henson C."/>
            <person name="Hollinger A."/>
            <person name="Honan T."/>
            <person name="Huard M.D."/>
            <person name="Hughes L."/>
            <person name="Hurhula B."/>
            <person name="Husby M.E."/>
            <person name="Kamat A."/>
            <person name="Kanga B."/>
            <person name="Kashin S."/>
            <person name="Khazanovich D."/>
            <person name="Kisner P."/>
            <person name="Lance K."/>
            <person name="Lara M."/>
            <person name="Lee W."/>
            <person name="Lennon N."/>
            <person name="Letendre F."/>
            <person name="LeVine R."/>
            <person name="Lipovsky A."/>
            <person name="Liu X."/>
            <person name="Liu J."/>
            <person name="Liu S."/>
            <person name="Lokyitsang T."/>
            <person name="Lokyitsang Y."/>
            <person name="Lubonja R."/>
            <person name="Lui A."/>
            <person name="MacDonald P."/>
            <person name="Magnisalis V."/>
            <person name="Maru K."/>
            <person name="Matthews C."/>
            <person name="McCusker W."/>
            <person name="McDonough S."/>
            <person name="Mehta T."/>
            <person name="Meldrim J."/>
            <person name="Meneus L."/>
            <person name="Mihai O."/>
            <person name="Mihalev A."/>
            <person name="Mihova T."/>
            <person name="Mittelman R."/>
            <person name="Mlenga V."/>
            <person name="Montmayeur A."/>
            <person name="Mulrain L."/>
            <person name="Navidi A."/>
            <person name="Naylor J."/>
            <person name="Negash T."/>
            <person name="Nguyen T."/>
            <person name="Nguyen N."/>
            <person name="Nicol R."/>
            <person name="Norbu C."/>
            <person name="Norbu N."/>
            <person name="Novod N."/>
            <person name="O'Neill B."/>
            <person name="Osman S."/>
            <person name="Markiewicz E."/>
            <person name="Oyono O.L."/>
            <person name="Patti C."/>
            <person name="Phunkhang P."/>
            <person name="Pierre F."/>
            <person name="Priest M."/>
            <person name="Raghuraman S."/>
            <person name="Rege F."/>
            <person name="Reyes R."/>
            <person name="Rise C."/>
            <person name="Rogov P."/>
            <person name="Ross K."/>
            <person name="Ryan E."/>
            <person name="Settipalli S."/>
            <person name="Shea T."/>
            <person name="Sherpa N."/>
            <person name="Shi L."/>
            <person name="Shih D."/>
            <person name="Sparrow T."/>
            <person name="Spaulding J."/>
            <person name="Stalker J."/>
            <person name="Stange-Thomann N."/>
            <person name="Stavropoulos S."/>
            <person name="Stone C."/>
            <person name="Strader C."/>
            <person name="Tesfaye S."/>
            <person name="Thomson T."/>
            <person name="Thoulutsang Y."/>
            <person name="Thoulutsang D."/>
            <person name="Topham K."/>
            <person name="Topping I."/>
            <person name="Tsamla T."/>
            <person name="Vassiliev H."/>
            <person name="Vo A."/>
            <person name="Wangchuk T."/>
            <person name="Wangdi T."/>
            <person name="Weiand M."/>
            <person name="Wilkinson J."/>
            <person name="Wilson A."/>
            <person name="Yadav S."/>
            <person name="Young G."/>
            <person name="Yu Q."/>
            <person name="Zembek L."/>
            <person name="Zhong D."/>
            <person name="Zimmer A."/>
            <person name="Zwirko Z."/>
            <person name="Jaffe D.B."/>
            <person name="Alvarez P."/>
            <person name="Brockman W."/>
            <person name="Butler J."/>
            <person name="Chin C."/>
            <person name="Gnerre S."/>
            <person name="MacCallum I."/>
            <person name="Graves J.A."/>
            <person name="Ponting C.P."/>
            <person name="Breen M."/>
            <person name="Samollow P.B."/>
            <person name="Lander E.S."/>
            <person name="Lindblad-Toh K."/>
        </authorList>
    </citation>
    <scope>NUCLEOTIDE SEQUENCE [LARGE SCALE GENOMIC DNA]</scope>
</reference>
<evidence type="ECO:0000256" key="1">
    <source>
        <dbReference type="ARBA" id="ARBA00004477"/>
    </source>
</evidence>
<dbReference type="PANTHER" id="PTHR12560:SF6">
    <property type="entry name" value="CERAMIDE SYNTHASE 4"/>
    <property type="match status" value="1"/>
</dbReference>
<dbReference type="InterPro" id="IPR009057">
    <property type="entry name" value="Homeodomain-like_sf"/>
</dbReference>
<comment type="pathway">
    <text evidence="3">Sphingolipid metabolism.</text>
</comment>
<keyword evidence="4" id="KW-0444">Lipid biosynthesis</keyword>
<evidence type="ECO:0000256" key="14">
    <source>
        <dbReference type="RuleBase" id="RU000682"/>
    </source>
</evidence>
<keyword evidence="5" id="KW-0808">Transferase</keyword>
<dbReference type="CDD" id="cd00086">
    <property type="entry name" value="homeodomain"/>
    <property type="match status" value="1"/>
</dbReference>
<dbReference type="GO" id="GO:0005634">
    <property type="term" value="C:nucleus"/>
    <property type="evidence" value="ECO:0007669"/>
    <property type="project" value="UniProtKB-SubCell"/>
</dbReference>
<dbReference type="SMART" id="SM00724">
    <property type="entry name" value="TLC"/>
    <property type="match status" value="1"/>
</dbReference>
<keyword evidence="8 15" id="KW-1133">Transmembrane helix</keyword>
<dbReference type="STRING" id="13616.ENSMODP00000038444"/>
<evidence type="ECO:0000256" key="7">
    <source>
        <dbReference type="ARBA" id="ARBA00022824"/>
    </source>
</evidence>
<dbReference type="GO" id="GO:0003677">
    <property type="term" value="F:DNA binding"/>
    <property type="evidence" value="ECO:0007669"/>
    <property type="project" value="UniProtKB-UniRule"/>
</dbReference>
<dbReference type="Gene3D" id="1.10.10.60">
    <property type="entry name" value="Homeodomain-like"/>
    <property type="match status" value="1"/>
</dbReference>
<evidence type="ECO:0000256" key="6">
    <source>
        <dbReference type="ARBA" id="ARBA00022692"/>
    </source>
</evidence>
<dbReference type="Pfam" id="PF00046">
    <property type="entry name" value="Homeodomain"/>
    <property type="match status" value="1"/>
</dbReference>
<comment type="catalytic activity">
    <reaction evidence="11">
        <text>sphinganine + octadecanoyl-CoA = N-(octadecanoyl)-sphinganine + CoA + H(+)</text>
        <dbReference type="Rhea" id="RHEA:36547"/>
        <dbReference type="ChEBI" id="CHEBI:15378"/>
        <dbReference type="ChEBI" id="CHEBI:57287"/>
        <dbReference type="ChEBI" id="CHEBI:57394"/>
        <dbReference type="ChEBI" id="CHEBI:57817"/>
        <dbReference type="ChEBI" id="CHEBI:67033"/>
    </reaction>
    <physiologicalReaction direction="left-to-right" evidence="11">
        <dbReference type="Rhea" id="RHEA:36548"/>
    </physiologicalReaction>
</comment>
<dbReference type="GO" id="GO:0005789">
    <property type="term" value="C:endoplasmic reticulum membrane"/>
    <property type="evidence" value="ECO:0007669"/>
    <property type="project" value="UniProtKB-SubCell"/>
</dbReference>
<evidence type="ECO:0000256" key="11">
    <source>
        <dbReference type="ARBA" id="ARBA00049036"/>
    </source>
</evidence>
<dbReference type="PANTHER" id="PTHR12560">
    <property type="entry name" value="LONGEVITY ASSURANCE FACTOR 1 LAG1"/>
    <property type="match status" value="1"/>
</dbReference>
<reference evidence="18" key="3">
    <citation type="submission" date="2025-09" db="UniProtKB">
        <authorList>
            <consortium name="Ensembl"/>
        </authorList>
    </citation>
    <scope>IDENTIFICATION</scope>
</reference>
<feature type="domain" description="TLC" evidence="17">
    <location>
        <begin position="80"/>
        <end position="273"/>
    </location>
</feature>
<evidence type="ECO:0000256" key="13">
    <source>
        <dbReference type="PROSITE-ProRule" id="PRU00205"/>
    </source>
</evidence>
<dbReference type="AlphaFoldDB" id="F6XWD9"/>
<dbReference type="GO" id="GO:0050291">
    <property type="term" value="F:sphingosine N-acyltransferase activity"/>
    <property type="evidence" value="ECO:0000318"/>
    <property type="project" value="GO_Central"/>
</dbReference>
<feature type="transmembrane region" description="Helical" evidence="15">
    <location>
        <begin position="152"/>
        <end position="180"/>
    </location>
</feature>
<dbReference type="eggNOG" id="KOG1607">
    <property type="taxonomic scope" value="Eukaryota"/>
</dbReference>
<evidence type="ECO:0000256" key="3">
    <source>
        <dbReference type="ARBA" id="ARBA00004991"/>
    </source>
</evidence>
<proteinExistence type="predicted"/>
<reference evidence="18" key="2">
    <citation type="submission" date="2025-08" db="UniProtKB">
        <authorList>
            <consortium name="Ensembl"/>
        </authorList>
    </citation>
    <scope>IDENTIFICATION</scope>
</reference>
<dbReference type="GeneTree" id="ENSGT01030000234515"/>
<evidence type="ECO:0000256" key="8">
    <source>
        <dbReference type="ARBA" id="ARBA00022989"/>
    </source>
</evidence>
<evidence type="ECO:0000256" key="15">
    <source>
        <dbReference type="SAM" id="Phobius"/>
    </source>
</evidence>
<keyword evidence="10 13" id="KW-0472">Membrane</keyword>
<keyword evidence="12 14" id="KW-0371">Homeobox</keyword>
<keyword evidence="12 14" id="KW-0238">DNA-binding</keyword>
<evidence type="ECO:0000313" key="18">
    <source>
        <dbReference type="Ensembl" id="ENSMODP00000038444.2"/>
    </source>
</evidence>
<evidence type="ECO:0000256" key="12">
    <source>
        <dbReference type="PROSITE-ProRule" id="PRU00108"/>
    </source>
</evidence>
<evidence type="ECO:0000259" key="17">
    <source>
        <dbReference type="PROSITE" id="PS50922"/>
    </source>
</evidence>
<evidence type="ECO:0000256" key="9">
    <source>
        <dbReference type="ARBA" id="ARBA00023098"/>
    </source>
</evidence>
<comment type="subcellular location">
    <subcellularLocation>
        <location evidence="1">Endoplasmic reticulum membrane</location>
        <topology evidence="1">Multi-pass membrane protein</topology>
    </subcellularLocation>
    <subcellularLocation>
        <location evidence="12 14">Nucleus</location>
    </subcellularLocation>
</comment>
<keyword evidence="7" id="KW-0256">Endoplasmic reticulum</keyword>
<keyword evidence="19" id="KW-1185">Reference proteome</keyword>
<keyword evidence="9" id="KW-0443">Lipid metabolism</keyword>
<dbReference type="PIRSF" id="PIRSF005225">
    <property type="entry name" value="LAG1_LAC1"/>
    <property type="match status" value="1"/>
</dbReference>
<evidence type="ECO:0000256" key="2">
    <source>
        <dbReference type="ARBA" id="ARBA00004760"/>
    </source>
</evidence>
<dbReference type="Proteomes" id="UP000002280">
    <property type="component" value="Chromosome 3"/>
</dbReference>
<dbReference type="InParanoid" id="F6XWD9"/>